<gene>
    <name evidence="10" type="ORF">SAMN02745229_01126</name>
</gene>
<dbReference type="Gene3D" id="3.40.50.300">
    <property type="entry name" value="P-loop containing nucleotide triphosphate hydrolases"/>
    <property type="match status" value="1"/>
</dbReference>
<keyword evidence="2" id="KW-0547">Nucleotide-binding</keyword>
<keyword evidence="4" id="KW-0342">GTP-binding</keyword>
<reference evidence="11" key="1">
    <citation type="submission" date="2016-11" db="EMBL/GenBank/DDBJ databases">
        <authorList>
            <person name="Varghese N."/>
            <person name="Submissions S."/>
        </authorList>
    </citation>
    <scope>NUCLEOTIDE SEQUENCE [LARGE SCALE GENOMIC DNA]</scope>
    <source>
        <strain evidence="11">DSM 3071</strain>
    </source>
</reference>
<dbReference type="PANTHER" id="PTHR10465">
    <property type="entry name" value="TRANSMEMBRANE GTPASE FZO1"/>
    <property type="match status" value="1"/>
</dbReference>
<organism evidence="10 11">
    <name type="scientific">Butyrivibrio fibrisolvens DSM 3071</name>
    <dbReference type="NCBI Taxonomy" id="1121131"/>
    <lineage>
        <taxon>Bacteria</taxon>
        <taxon>Bacillati</taxon>
        <taxon>Bacillota</taxon>
        <taxon>Clostridia</taxon>
        <taxon>Lachnospirales</taxon>
        <taxon>Lachnospiraceae</taxon>
        <taxon>Butyrivibrio</taxon>
    </lineage>
</organism>
<name>A0A1M5WR18_BUTFI</name>
<evidence type="ECO:0000259" key="9">
    <source>
        <dbReference type="Pfam" id="PF21808"/>
    </source>
</evidence>
<evidence type="ECO:0000313" key="11">
    <source>
        <dbReference type="Proteomes" id="UP000184278"/>
    </source>
</evidence>
<feature type="transmembrane region" description="Helical" evidence="7">
    <location>
        <begin position="529"/>
        <end position="549"/>
    </location>
</feature>
<feature type="coiled-coil region" evidence="6">
    <location>
        <begin position="338"/>
        <end position="369"/>
    </location>
</feature>
<dbReference type="Pfam" id="PF21808">
    <property type="entry name" value="Dynamin-like_hel_bact"/>
    <property type="match status" value="1"/>
</dbReference>
<evidence type="ECO:0000256" key="6">
    <source>
        <dbReference type="SAM" id="Coils"/>
    </source>
</evidence>
<evidence type="ECO:0000313" key="10">
    <source>
        <dbReference type="EMBL" id="SHH89950.1"/>
    </source>
</evidence>
<keyword evidence="11" id="KW-1185">Reference proteome</keyword>
<dbReference type="GO" id="GO:0005525">
    <property type="term" value="F:GTP binding"/>
    <property type="evidence" value="ECO:0007669"/>
    <property type="project" value="UniProtKB-KW"/>
</dbReference>
<dbReference type="GO" id="GO:0016020">
    <property type="term" value="C:membrane"/>
    <property type="evidence" value="ECO:0007669"/>
    <property type="project" value="UniProtKB-SubCell"/>
</dbReference>
<evidence type="ECO:0000259" key="8">
    <source>
        <dbReference type="Pfam" id="PF00350"/>
    </source>
</evidence>
<evidence type="ECO:0000256" key="3">
    <source>
        <dbReference type="ARBA" id="ARBA00022801"/>
    </source>
</evidence>
<dbReference type="GeneID" id="89509586"/>
<proteinExistence type="predicted"/>
<feature type="domain" description="BDLP-like helical" evidence="9">
    <location>
        <begin position="272"/>
        <end position="482"/>
    </location>
</feature>
<evidence type="ECO:0000256" key="7">
    <source>
        <dbReference type="SAM" id="Phobius"/>
    </source>
</evidence>
<dbReference type="AlphaFoldDB" id="A0A1M5WR18"/>
<keyword evidence="6" id="KW-0175">Coiled coil</keyword>
<dbReference type="Pfam" id="PF00350">
    <property type="entry name" value="Dynamin_N"/>
    <property type="match status" value="1"/>
</dbReference>
<dbReference type="EMBL" id="FQXK01000008">
    <property type="protein sequence ID" value="SHH89950.1"/>
    <property type="molecule type" value="Genomic_DNA"/>
</dbReference>
<dbReference type="InterPro" id="IPR027417">
    <property type="entry name" value="P-loop_NTPase"/>
</dbReference>
<evidence type="ECO:0000256" key="2">
    <source>
        <dbReference type="ARBA" id="ARBA00022741"/>
    </source>
</evidence>
<comment type="subcellular location">
    <subcellularLocation>
        <location evidence="1">Membrane</location>
    </subcellularLocation>
</comment>
<evidence type="ECO:0000256" key="4">
    <source>
        <dbReference type="ARBA" id="ARBA00023134"/>
    </source>
</evidence>
<dbReference type="GO" id="GO:0008053">
    <property type="term" value="P:mitochondrial fusion"/>
    <property type="evidence" value="ECO:0007669"/>
    <property type="project" value="TreeGrafter"/>
</dbReference>
<keyword evidence="5 7" id="KW-0472">Membrane</keyword>
<evidence type="ECO:0000256" key="1">
    <source>
        <dbReference type="ARBA" id="ARBA00004370"/>
    </source>
</evidence>
<evidence type="ECO:0000256" key="5">
    <source>
        <dbReference type="ARBA" id="ARBA00023136"/>
    </source>
</evidence>
<dbReference type="OrthoDB" id="9802035at2"/>
<dbReference type="CDD" id="cd09912">
    <property type="entry name" value="DLP_2"/>
    <property type="match status" value="1"/>
</dbReference>
<dbReference type="InterPro" id="IPR027094">
    <property type="entry name" value="Mitofusin_fam"/>
</dbReference>
<dbReference type="GO" id="GO:0003924">
    <property type="term" value="F:GTPase activity"/>
    <property type="evidence" value="ECO:0007669"/>
    <property type="project" value="InterPro"/>
</dbReference>
<accession>A0A1M5WR18</accession>
<dbReference type="InterPro" id="IPR049399">
    <property type="entry name" value="BDLP-like_hel"/>
</dbReference>
<protein>
    <submittedName>
        <fullName evidence="10">Small GTP-binding protein domain-containing protein</fullName>
    </submittedName>
</protein>
<dbReference type="Proteomes" id="UP000184278">
    <property type="component" value="Unassembled WGS sequence"/>
</dbReference>
<keyword evidence="7" id="KW-1133">Transmembrane helix</keyword>
<dbReference type="PANTHER" id="PTHR10465:SF0">
    <property type="entry name" value="SARCALUMENIN"/>
    <property type="match status" value="1"/>
</dbReference>
<sequence>MNNDNYQGYQSMVTDVVTALTDLTKNCQSLEMEGKAQELQKMSDHLKNHIFSVGIMGEFKRGKSTVINALLGQEIVPADVVPCSATLNYVRWDANKHAQVYFKDGRTEEVPVDELPNYITKITEESEQNSENVDKAVVYYPSPFCQNGVQIVDTPGLNDDERMTAISENVIPTMDAIIMVIVAQSPFSQSEAEFVRNKLMLSDLGRVIFVVNKIDLIDEDERDRLLEHIKDKITKSVMQKMELVYGADSKEYQDALSKVGDIHLISVSAKKALKSKINNKPEMFEESGFGKFEGALSHLLTSERGILDLIHPVNTIMSTSKEALEMANMRMEAMNMDADEFEKVQNESLEELEKTREAKKEEIDSLKAKGRTLYQDMLPEVAAAYDDITNQMSAFVSQYSISESDVANEDSVKAFSAKMSQQVNSQIEGILAVHTERIQHKVSEQLGRDVAKMEQFGVRVNNSLQNIQLAVKSKNVAMNNAKANIGGVLGDTLVDIAGIIGMGALLGGALPGVGALVSGYREDGIKGAAAGGAAGVVAGFGVAAGIIAATGGLALPGLLITSLSSAVAGKGVRALLFKKKGTSDSGFNTSDNPVDQVRSQLYESVNASIDEIRRQNSLENWLKDTCDKMYSSMADSIDTEWENSLTSVEKSLAEIKVNLQLNEEKRKNKVEELQEEIDEITKIVKTIEPIQNRLKSALENGRKENE</sequence>
<keyword evidence="3" id="KW-0378">Hydrolase</keyword>
<keyword evidence="7" id="KW-0812">Transmembrane</keyword>
<dbReference type="RefSeq" id="WP_073386164.1">
    <property type="nucleotide sequence ID" value="NZ_FQXK01000008.1"/>
</dbReference>
<feature type="coiled-coil region" evidence="6">
    <location>
        <begin position="656"/>
        <end position="683"/>
    </location>
</feature>
<feature type="domain" description="Dynamin N-terminal" evidence="8">
    <location>
        <begin position="53"/>
        <end position="214"/>
    </location>
</feature>
<feature type="transmembrane region" description="Helical" evidence="7">
    <location>
        <begin position="496"/>
        <end position="517"/>
    </location>
</feature>
<dbReference type="SUPFAM" id="SSF52540">
    <property type="entry name" value="P-loop containing nucleoside triphosphate hydrolases"/>
    <property type="match status" value="1"/>
</dbReference>
<dbReference type="STRING" id="1121131.SAMN02745229_01126"/>
<dbReference type="InterPro" id="IPR045063">
    <property type="entry name" value="Dynamin_N"/>
</dbReference>